<reference evidence="8" key="1">
    <citation type="journal article" date="2023" name="Science">
        <title>Genome structures resolve the early diversification of teleost fishes.</title>
        <authorList>
            <person name="Parey E."/>
            <person name="Louis A."/>
            <person name="Montfort J."/>
            <person name="Bouchez O."/>
            <person name="Roques C."/>
            <person name="Iampietro C."/>
            <person name="Lluch J."/>
            <person name="Castinel A."/>
            <person name="Donnadieu C."/>
            <person name="Desvignes T."/>
            <person name="Floi Bucao C."/>
            <person name="Jouanno E."/>
            <person name="Wen M."/>
            <person name="Mejri S."/>
            <person name="Dirks R."/>
            <person name="Jansen H."/>
            <person name="Henkel C."/>
            <person name="Chen W.J."/>
            <person name="Zahm M."/>
            <person name="Cabau C."/>
            <person name="Klopp C."/>
            <person name="Thompson A.W."/>
            <person name="Robinson-Rechavi M."/>
            <person name="Braasch I."/>
            <person name="Lecointre G."/>
            <person name="Bobe J."/>
            <person name="Postlethwait J.H."/>
            <person name="Berthelot C."/>
            <person name="Roest Crollius H."/>
            <person name="Guiguen Y."/>
        </authorList>
    </citation>
    <scope>NUCLEOTIDE SEQUENCE</scope>
    <source>
        <strain evidence="8">WJC10195</strain>
    </source>
</reference>
<dbReference type="GO" id="GO:0005680">
    <property type="term" value="C:anaphase-promoting complex"/>
    <property type="evidence" value="ECO:0007669"/>
    <property type="project" value="TreeGrafter"/>
</dbReference>
<dbReference type="Gene3D" id="1.25.40.10">
    <property type="entry name" value="Tetratricopeptide repeat domain"/>
    <property type="match status" value="1"/>
</dbReference>
<sequence length="213" mass="23804">MHEVAVVAFQNGDWKTAEKLFLDAMEKMKAIGNEVTVDKWEPLLNNLGHVCRKLKKYDQALEYHRQALVLIPQHASTYSAIGYVHSLMGDFESAIDYFHTALGLKRDDTFSVTMLGHCIEMYIGETDAYIGTDIKDKLRGSLSTPALMEVLNTSAEVNESRAQPLEESGIMALETSPPNPDKPAEPAFPRSLPECYMYESDMMLETSMSDAST</sequence>
<evidence type="ECO:0000313" key="8">
    <source>
        <dbReference type="EMBL" id="KAJ8350474.1"/>
    </source>
</evidence>
<keyword evidence="2" id="KW-0677">Repeat</keyword>
<protein>
    <recommendedName>
        <fullName evidence="10">Cell division cycle protein 16-like protein</fullName>
    </recommendedName>
</protein>
<evidence type="ECO:0000313" key="9">
    <source>
        <dbReference type="Proteomes" id="UP001152622"/>
    </source>
</evidence>
<evidence type="ECO:0000256" key="1">
    <source>
        <dbReference type="ARBA" id="ARBA00022618"/>
    </source>
</evidence>
<comment type="caution">
    <text evidence="8">The sequence shown here is derived from an EMBL/GenBank/DDBJ whole genome shotgun (WGS) entry which is preliminary data.</text>
</comment>
<evidence type="ECO:0000256" key="7">
    <source>
        <dbReference type="PROSITE-ProRule" id="PRU00339"/>
    </source>
</evidence>
<dbReference type="PANTHER" id="PTHR12558:SF9">
    <property type="entry name" value="CELL DIVISION CYCLE PROTEIN 16 HOMOLOG"/>
    <property type="match status" value="1"/>
</dbReference>
<keyword evidence="6" id="KW-0131">Cell cycle</keyword>
<keyword evidence="3" id="KW-0498">Mitosis</keyword>
<keyword evidence="4" id="KW-0833">Ubl conjugation pathway</keyword>
<evidence type="ECO:0000256" key="5">
    <source>
        <dbReference type="ARBA" id="ARBA00022803"/>
    </source>
</evidence>
<dbReference type="PROSITE" id="PS50005">
    <property type="entry name" value="TPR"/>
    <property type="match status" value="2"/>
</dbReference>
<keyword evidence="9" id="KW-1185">Reference proteome</keyword>
<evidence type="ECO:0008006" key="10">
    <source>
        <dbReference type="Google" id="ProtNLM"/>
    </source>
</evidence>
<dbReference type="SMART" id="SM00028">
    <property type="entry name" value="TPR"/>
    <property type="match status" value="2"/>
</dbReference>
<dbReference type="Proteomes" id="UP001152622">
    <property type="component" value="Chromosome 9"/>
</dbReference>
<name>A0A9Q1F3T4_SYNKA</name>
<dbReference type="GO" id="GO:0016567">
    <property type="term" value="P:protein ubiquitination"/>
    <property type="evidence" value="ECO:0007669"/>
    <property type="project" value="TreeGrafter"/>
</dbReference>
<dbReference type="EMBL" id="JAINUF010000009">
    <property type="protein sequence ID" value="KAJ8350474.1"/>
    <property type="molecule type" value="Genomic_DNA"/>
</dbReference>
<organism evidence="8 9">
    <name type="scientific">Synaphobranchus kaupii</name>
    <name type="common">Kaup's arrowtooth eel</name>
    <dbReference type="NCBI Taxonomy" id="118154"/>
    <lineage>
        <taxon>Eukaryota</taxon>
        <taxon>Metazoa</taxon>
        <taxon>Chordata</taxon>
        <taxon>Craniata</taxon>
        <taxon>Vertebrata</taxon>
        <taxon>Euteleostomi</taxon>
        <taxon>Actinopterygii</taxon>
        <taxon>Neopterygii</taxon>
        <taxon>Teleostei</taxon>
        <taxon>Anguilliformes</taxon>
        <taxon>Synaphobranchidae</taxon>
        <taxon>Synaphobranchus</taxon>
    </lineage>
</organism>
<gene>
    <name evidence="8" type="ORF">SKAU_G00256040</name>
</gene>
<dbReference type="PANTHER" id="PTHR12558">
    <property type="entry name" value="CELL DIVISION CYCLE 16,23,27"/>
    <property type="match status" value="1"/>
</dbReference>
<dbReference type="InterPro" id="IPR019734">
    <property type="entry name" value="TPR_rpt"/>
</dbReference>
<dbReference type="GO" id="GO:0031145">
    <property type="term" value="P:anaphase-promoting complex-dependent catabolic process"/>
    <property type="evidence" value="ECO:0007669"/>
    <property type="project" value="TreeGrafter"/>
</dbReference>
<evidence type="ECO:0000256" key="2">
    <source>
        <dbReference type="ARBA" id="ARBA00022737"/>
    </source>
</evidence>
<keyword evidence="5 7" id="KW-0802">TPR repeat</keyword>
<dbReference type="OrthoDB" id="10006270at2759"/>
<dbReference type="AlphaFoldDB" id="A0A9Q1F3T4"/>
<accession>A0A9Q1F3T4</accession>
<feature type="repeat" description="TPR" evidence="7">
    <location>
        <begin position="75"/>
        <end position="108"/>
    </location>
</feature>
<dbReference type="InterPro" id="IPR011990">
    <property type="entry name" value="TPR-like_helical_dom_sf"/>
</dbReference>
<evidence type="ECO:0000256" key="4">
    <source>
        <dbReference type="ARBA" id="ARBA00022786"/>
    </source>
</evidence>
<dbReference type="GO" id="GO:0045842">
    <property type="term" value="P:positive regulation of mitotic metaphase/anaphase transition"/>
    <property type="evidence" value="ECO:0007669"/>
    <property type="project" value="TreeGrafter"/>
</dbReference>
<dbReference type="GO" id="GO:0005737">
    <property type="term" value="C:cytoplasm"/>
    <property type="evidence" value="ECO:0007669"/>
    <property type="project" value="TreeGrafter"/>
</dbReference>
<dbReference type="GO" id="GO:0051301">
    <property type="term" value="P:cell division"/>
    <property type="evidence" value="ECO:0007669"/>
    <property type="project" value="UniProtKB-KW"/>
</dbReference>
<proteinExistence type="predicted"/>
<dbReference type="SUPFAM" id="SSF48452">
    <property type="entry name" value="TPR-like"/>
    <property type="match status" value="1"/>
</dbReference>
<evidence type="ECO:0000256" key="3">
    <source>
        <dbReference type="ARBA" id="ARBA00022776"/>
    </source>
</evidence>
<feature type="repeat" description="TPR" evidence="7">
    <location>
        <begin position="41"/>
        <end position="74"/>
    </location>
</feature>
<keyword evidence="1" id="KW-0132">Cell division</keyword>
<dbReference type="Pfam" id="PF13424">
    <property type="entry name" value="TPR_12"/>
    <property type="match status" value="1"/>
</dbReference>
<evidence type="ECO:0000256" key="6">
    <source>
        <dbReference type="ARBA" id="ARBA00023306"/>
    </source>
</evidence>